<dbReference type="PANTHER" id="PTHR13257:SF0">
    <property type="entry name" value="NUCLEAR PORE COMPLEX PROTEIN NUP88"/>
    <property type="match status" value="1"/>
</dbReference>
<dbReference type="InterPro" id="IPR036322">
    <property type="entry name" value="WD40_repeat_dom_sf"/>
</dbReference>
<evidence type="ECO:0000256" key="9">
    <source>
        <dbReference type="SAM" id="MobiDB-lite"/>
    </source>
</evidence>
<keyword evidence="6" id="KW-0906">Nuclear pore complex</keyword>
<dbReference type="SUPFAM" id="SSF50978">
    <property type="entry name" value="WD40 repeat-like"/>
    <property type="match status" value="1"/>
</dbReference>
<keyword evidence="5" id="KW-0811">Translocation</keyword>
<evidence type="ECO:0000256" key="4">
    <source>
        <dbReference type="ARBA" id="ARBA00022927"/>
    </source>
</evidence>
<dbReference type="EMBL" id="AXCN02001488">
    <property type="status" value="NOT_ANNOTATED_CDS"/>
    <property type="molecule type" value="Genomic_DNA"/>
</dbReference>
<dbReference type="GO" id="GO:0005643">
    <property type="term" value="C:nuclear pore"/>
    <property type="evidence" value="ECO:0007669"/>
    <property type="project" value="UniProtKB-SubCell"/>
</dbReference>
<comment type="subcellular location">
    <subcellularLocation>
        <location evidence="1">Nucleus</location>
        <location evidence="1">Nuclear pore complex</location>
    </subcellularLocation>
</comment>
<keyword evidence="4" id="KW-0653">Protein transport</keyword>
<reference evidence="11" key="1">
    <citation type="submission" date="2014-01" db="EMBL/GenBank/DDBJ databases">
        <title>The Genome Sequence of Anopheles farauti FAR1 (V2).</title>
        <authorList>
            <consortium name="The Broad Institute Genomics Platform"/>
            <person name="Neafsey D.E."/>
            <person name="Besansky N."/>
            <person name="Howell P."/>
            <person name="Walton C."/>
            <person name="Young S.K."/>
            <person name="Zeng Q."/>
            <person name="Gargeya S."/>
            <person name="Fitzgerald M."/>
            <person name="Haas B."/>
            <person name="Abouelleil A."/>
            <person name="Allen A.W."/>
            <person name="Alvarado L."/>
            <person name="Arachchi H.M."/>
            <person name="Berlin A.M."/>
            <person name="Chapman S.B."/>
            <person name="Gainer-Dewar J."/>
            <person name="Goldberg J."/>
            <person name="Griggs A."/>
            <person name="Gujja S."/>
            <person name="Hansen M."/>
            <person name="Howarth C."/>
            <person name="Imamovic A."/>
            <person name="Ireland A."/>
            <person name="Larimer J."/>
            <person name="McCowan C."/>
            <person name="Murphy C."/>
            <person name="Pearson M."/>
            <person name="Poon T.W."/>
            <person name="Priest M."/>
            <person name="Roberts A."/>
            <person name="Saif S."/>
            <person name="Shea T."/>
            <person name="Sisk P."/>
            <person name="Sykes S."/>
            <person name="Wortman J."/>
            <person name="Nusbaum C."/>
            <person name="Birren B."/>
        </authorList>
    </citation>
    <scope>NUCLEOTIDE SEQUENCE [LARGE SCALE GENOMIC DNA]</scope>
    <source>
        <strain evidence="11">FAR1</strain>
    </source>
</reference>
<feature type="coiled-coil region" evidence="8">
    <location>
        <begin position="625"/>
        <end position="677"/>
    </location>
</feature>
<sequence>MATKTDSFGFNETQLFGVARHCMPDDHKHTQNLMESNDDMLFVWNPKNCSILVQNWRAAAARKQEELKHQTLILSAPQNFTVEKILPSTDGTFLALAGPKGVSIIELPRRWGPNGQYQNGKECIICRTYNLDEHLFTENATLELLQIRWHPASPTDSHLLVLLSDNSIRVYDVDSLRHVWRIGPTPTPQAVIGASGRAGGSKHATASPGNAASPSGVTSKLAYLNSLGDTAVDFDIAPPRVVSSATGGGGSIGDATFSPTTILSTTSSSVTAAKPGTAPKEGTTLMNDSLIAQRNKKTTAAAAAATAGGGSKVEWPIVILRGDGNVYVLCAGIDTNRPKLQGPISIQPQVDDNYGLDSCSLIVIPTLPPTVIIAESTGKTHHAILLEELSPLERSLTSELADSNLTIHPCEWYLHVLETVELELGLLSVAETKEAKSYSCPLHLKRDPLNTARYFAYHNAGLHAVTLDFARPLQDFVEQRDADDELLEKYPLFGSHSRAEYVVCTKALQNANINAVLGFTLLQSPSGLVLFLASGQVVSLDLITDHSLIRKWPSAGSNKKANNSESPIKNMLKDSFQQRIKSILKSGLTQPILKLDQSTEPTPQEAFELLTQATRMLRENYFVRHEKARQEIEKREHVLKLLKQQQLKDIEELQVEKQNIRATAERLAETYEDLCDKQNSLFKRAQEVVRLATLRLPKGSFSEKQFTERIEQIKQSVKVLQKSVDQVKQKTSTQQIELESKKNTAKEKTFTLPAKQEEIIKQIIGEMYKQIDGNVQDVKKMNSILNLS</sequence>
<evidence type="ECO:0000313" key="10">
    <source>
        <dbReference type="EnsemblMetazoa" id="AFAF021643-PA"/>
    </source>
</evidence>
<keyword evidence="11" id="KW-1185">Reference proteome</keyword>
<dbReference type="InterPro" id="IPR019321">
    <property type="entry name" value="Nucleoporin_Nup88"/>
</dbReference>
<dbReference type="STRING" id="69004.A0A1Y9H9F9"/>
<dbReference type="InterPro" id="IPR037700">
    <property type="entry name" value="NUP88/NUP82"/>
</dbReference>
<feature type="region of interest" description="Disordered" evidence="9">
    <location>
        <begin position="191"/>
        <end position="215"/>
    </location>
</feature>
<dbReference type="Pfam" id="PF10168">
    <property type="entry name" value="Nup88"/>
    <property type="match status" value="2"/>
</dbReference>
<keyword evidence="3" id="KW-0509">mRNA transport</keyword>
<dbReference type="GO" id="GO:0000056">
    <property type="term" value="P:ribosomal small subunit export from nucleus"/>
    <property type="evidence" value="ECO:0007669"/>
    <property type="project" value="InterPro"/>
</dbReference>
<evidence type="ECO:0000256" key="8">
    <source>
        <dbReference type="SAM" id="Coils"/>
    </source>
</evidence>
<evidence type="ECO:0000256" key="2">
    <source>
        <dbReference type="ARBA" id="ARBA00022448"/>
    </source>
</evidence>
<dbReference type="EMBL" id="AXCN02001489">
    <property type="status" value="NOT_ANNOTATED_CDS"/>
    <property type="molecule type" value="Genomic_DNA"/>
</dbReference>
<dbReference type="Proteomes" id="UP000075886">
    <property type="component" value="Unassembled WGS sequence"/>
</dbReference>
<dbReference type="PANTHER" id="PTHR13257">
    <property type="entry name" value="NUCLEOPORIN NUP84-RELATED"/>
    <property type="match status" value="1"/>
</dbReference>
<dbReference type="GO" id="GO:0006406">
    <property type="term" value="P:mRNA export from nucleus"/>
    <property type="evidence" value="ECO:0007669"/>
    <property type="project" value="TreeGrafter"/>
</dbReference>
<evidence type="ECO:0000256" key="3">
    <source>
        <dbReference type="ARBA" id="ARBA00022816"/>
    </source>
</evidence>
<evidence type="ECO:0000313" key="11">
    <source>
        <dbReference type="Proteomes" id="UP000075886"/>
    </source>
</evidence>
<keyword evidence="2" id="KW-0813">Transport</keyword>
<dbReference type="VEuPathDB" id="VectorBase:AFAF021643"/>
<dbReference type="GO" id="GO:0000055">
    <property type="term" value="P:ribosomal large subunit export from nucleus"/>
    <property type="evidence" value="ECO:0007669"/>
    <property type="project" value="InterPro"/>
</dbReference>
<dbReference type="GO" id="GO:0017056">
    <property type="term" value="F:structural constituent of nuclear pore"/>
    <property type="evidence" value="ECO:0007669"/>
    <property type="project" value="InterPro"/>
</dbReference>
<evidence type="ECO:0000256" key="6">
    <source>
        <dbReference type="ARBA" id="ARBA00023132"/>
    </source>
</evidence>
<reference evidence="10" key="2">
    <citation type="submission" date="2020-05" db="UniProtKB">
        <authorList>
            <consortium name="EnsemblMetazoa"/>
        </authorList>
    </citation>
    <scope>IDENTIFICATION</scope>
    <source>
        <strain evidence="10">FAR1</strain>
    </source>
</reference>
<protein>
    <recommendedName>
        <fullName evidence="12">Nucleoporin Nup88</fullName>
    </recommendedName>
</protein>
<keyword evidence="8" id="KW-0175">Coiled coil</keyword>
<evidence type="ECO:0000256" key="7">
    <source>
        <dbReference type="ARBA" id="ARBA00023242"/>
    </source>
</evidence>
<dbReference type="EnsemblMetazoa" id="AFAF021643-RA">
    <property type="protein sequence ID" value="AFAF021643-PA"/>
    <property type="gene ID" value="AFAF021643"/>
</dbReference>
<name>A0A1Y9H9F9_9DIPT</name>
<proteinExistence type="predicted"/>
<dbReference type="GO" id="GO:0006606">
    <property type="term" value="P:protein import into nucleus"/>
    <property type="evidence" value="ECO:0007669"/>
    <property type="project" value="TreeGrafter"/>
</dbReference>
<dbReference type="AlphaFoldDB" id="A0A1Y9H9F9"/>
<keyword evidence="7" id="KW-0539">Nucleus</keyword>
<evidence type="ECO:0000256" key="1">
    <source>
        <dbReference type="ARBA" id="ARBA00004567"/>
    </source>
</evidence>
<evidence type="ECO:0000256" key="5">
    <source>
        <dbReference type="ARBA" id="ARBA00023010"/>
    </source>
</evidence>
<accession>A0A1Y9H9F9</accession>
<organism evidence="10 11">
    <name type="scientific">Anopheles farauti</name>
    <dbReference type="NCBI Taxonomy" id="69004"/>
    <lineage>
        <taxon>Eukaryota</taxon>
        <taxon>Metazoa</taxon>
        <taxon>Ecdysozoa</taxon>
        <taxon>Arthropoda</taxon>
        <taxon>Hexapoda</taxon>
        <taxon>Insecta</taxon>
        <taxon>Pterygota</taxon>
        <taxon>Neoptera</taxon>
        <taxon>Endopterygota</taxon>
        <taxon>Diptera</taxon>
        <taxon>Nematocera</taxon>
        <taxon>Culicoidea</taxon>
        <taxon>Culicidae</taxon>
        <taxon>Anophelinae</taxon>
        <taxon>Anopheles</taxon>
    </lineage>
</organism>
<evidence type="ECO:0008006" key="12">
    <source>
        <dbReference type="Google" id="ProtNLM"/>
    </source>
</evidence>